<evidence type="ECO:0008006" key="3">
    <source>
        <dbReference type="Google" id="ProtNLM"/>
    </source>
</evidence>
<dbReference type="EMBL" id="VOSL01000053">
    <property type="protein sequence ID" value="TXD34817.1"/>
    <property type="molecule type" value="Genomic_DNA"/>
</dbReference>
<dbReference type="AlphaFoldDB" id="A0A5C6X7V7"/>
<evidence type="ECO:0000313" key="2">
    <source>
        <dbReference type="Proteomes" id="UP000321046"/>
    </source>
</evidence>
<dbReference type="Proteomes" id="UP000321046">
    <property type="component" value="Unassembled WGS sequence"/>
</dbReference>
<reference evidence="1 2" key="1">
    <citation type="submission" date="2019-08" db="EMBL/GenBank/DDBJ databases">
        <title>Bradymonadales sp. TMQ2.</title>
        <authorList>
            <person name="Liang Q."/>
        </authorList>
    </citation>
    <scope>NUCLEOTIDE SEQUENCE [LARGE SCALE GENOMIC DNA]</scope>
    <source>
        <strain evidence="1 2">TMQ2</strain>
    </source>
</reference>
<dbReference type="RefSeq" id="WP_146974768.1">
    <property type="nucleotide sequence ID" value="NZ_VOSL01000053.1"/>
</dbReference>
<sequence>MEILDMKCAELGQKLVANKAVKETLLTDVIGVLEEQGLYAAFLFLKSKKNKDGANEVYSKSFEFLRTTPTASPLVASKDGGSDALGPIKELSKDLDNLLLARELVRQALVYARYHAKAR</sequence>
<gene>
    <name evidence="1" type="ORF">FRC96_12215</name>
</gene>
<organism evidence="1 2">
    <name type="scientific">Lujinxingia vulgaris</name>
    <dbReference type="NCBI Taxonomy" id="2600176"/>
    <lineage>
        <taxon>Bacteria</taxon>
        <taxon>Deltaproteobacteria</taxon>
        <taxon>Bradymonadales</taxon>
        <taxon>Lujinxingiaceae</taxon>
        <taxon>Lujinxingia</taxon>
    </lineage>
</organism>
<proteinExistence type="predicted"/>
<accession>A0A5C6X7V7</accession>
<dbReference type="OrthoDB" id="48984at2"/>
<comment type="caution">
    <text evidence="1">The sequence shown here is derived from an EMBL/GenBank/DDBJ whole genome shotgun (WGS) entry which is preliminary data.</text>
</comment>
<protein>
    <recommendedName>
        <fullName evidence="3">CRISPR type III-B/RAMP module-associated protein Cmr5</fullName>
    </recommendedName>
</protein>
<name>A0A5C6X7V7_9DELT</name>
<evidence type="ECO:0000313" key="1">
    <source>
        <dbReference type="EMBL" id="TXD34817.1"/>
    </source>
</evidence>